<gene>
    <name evidence="2" type="ORF">B0T24DRAFT_72408</name>
</gene>
<protein>
    <submittedName>
        <fullName evidence="2">Uncharacterized protein</fullName>
    </submittedName>
</protein>
<reference evidence="2" key="1">
    <citation type="journal article" date="2023" name="Mol. Phylogenet. Evol.">
        <title>Genome-scale phylogeny and comparative genomics of the fungal order Sordariales.</title>
        <authorList>
            <person name="Hensen N."/>
            <person name="Bonometti L."/>
            <person name="Westerberg I."/>
            <person name="Brannstrom I.O."/>
            <person name="Guillou S."/>
            <person name="Cros-Aarteil S."/>
            <person name="Calhoun S."/>
            <person name="Haridas S."/>
            <person name="Kuo A."/>
            <person name="Mondo S."/>
            <person name="Pangilinan J."/>
            <person name="Riley R."/>
            <person name="LaButti K."/>
            <person name="Andreopoulos B."/>
            <person name="Lipzen A."/>
            <person name="Chen C."/>
            <person name="Yan M."/>
            <person name="Daum C."/>
            <person name="Ng V."/>
            <person name="Clum A."/>
            <person name="Steindorff A."/>
            <person name="Ohm R.A."/>
            <person name="Martin F."/>
            <person name="Silar P."/>
            <person name="Natvig D.O."/>
            <person name="Lalanne C."/>
            <person name="Gautier V."/>
            <person name="Ament-Velasquez S.L."/>
            <person name="Kruys A."/>
            <person name="Hutchinson M.I."/>
            <person name="Powell A.J."/>
            <person name="Barry K."/>
            <person name="Miller A.N."/>
            <person name="Grigoriev I.V."/>
            <person name="Debuchy R."/>
            <person name="Gladieux P."/>
            <person name="Hiltunen Thoren M."/>
            <person name="Johannesson H."/>
        </authorList>
    </citation>
    <scope>NUCLEOTIDE SEQUENCE</scope>
    <source>
        <strain evidence="2">CBS 958.72</strain>
    </source>
</reference>
<feature type="compositionally biased region" description="Polar residues" evidence="1">
    <location>
        <begin position="16"/>
        <end position="32"/>
    </location>
</feature>
<accession>A0AAE0NMF8</accession>
<evidence type="ECO:0000313" key="2">
    <source>
        <dbReference type="EMBL" id="KAK3384044.1"/>
    </source>
</evidence>
<dbReference type="EMBL" id="JAULSN010000001">
    <property type="protein sequence ID" value="KAK3384044.1"/>
    <property type="molecule type" value="Genomic_DNA"/>
</dbReference>
<dbReference type="Proteomes" id="UP001287356">
    <property type="component" value="Unassembled WGS sequence"/>
</dbReference>
<feature type="region of interest" description="Disordered" evidence="1">
    <location>
        <begin position="1"/>
        <end position="134"/>
    </location>
</feature>
<feature type="compositionally biased region" description="Basic residues" evidence="1">
    <location>
        <begin position="1"/>
        <end position="13"/>
    </location>
</feature>
<proteinExistence type="predicted"/>
<evidence type="ECO:0000313" key="3">
    <source>
        <dbReference type="Proteomes" id="UP001287356"/>
    </source>
</evidence>
<comment type="caution">
    <text evidence="2">The sequence shown here is derived from an EMBL/GenBank/DDBJ whole genome shotgun (WGS) entry which is preliminary data.</text>
</comment>
<feature type="compositionally biased region" description="Low complexity" evidence="1">
    <location>
        <begin position="78"/>
        <end position="89"/>
    </location>
</feature>
<sequence>MPRKKRWRNRPRTGKLESSSDLVRHSPSTEPSNKLEAADSPPMLRLSNVPEIISLVTSDSEGEGEERPNRPPRPVTASQPQSTQPVTQSDRPVMRSDQAHVQHSLKRRVTDSDIGAPPNPTRQKRPKHSSKRVIGFEDVYQGGKAKYKHFIIKYPKKEEVKWYVLRCDPA</sequence>
<evidence type="ECO:0000256" key="1">
    <source>
        <dbReference type="SAM" id="MobiDB-lite"/>
    </source>
</evidence>
<feature type="compositionally biased region" description="Basic residues" evidence="1">
    <location>
        <begin position="122"/>
        <end position="131"/>
    </location>
</feature>
<keyword evidence="3" id="KW-1185">Reference proteome</keyword>
<reference evidence="2" key="2">
    <citation type="submission" date="2023-06" db="EMBL/GenBank/DDBJ databases">
        <authorList>
            <consortium name="Lawrence Berkeley National Laboratory"/>
            <person name="Haridas S."/>
            <person name="Hensen N."/>
            <person name="Bonometti L."/>
            <person name="Westerberg I."/>
            <person name="Brannstrom I.O."/>
            <person name="Guillou S."/>
            <person name="Cros-Aarteil S."/>
            <person name="Calhoun S."/>
            <person name="Kuo A."/>
            <person name="Mondo S."/>
            <person name="Pangilinan J."/>
            <person name="Riley R."/>
            <person name="Labutti K."/>
            <person name="Andreopoulos B."/>
            <person name="Lipzen A."/>
            <person name="Chen C."/>
            <person name="Yanf M."/>
            <person name="Daum C."/>
            <person name="Ng V."/>
            <person name="Clum A."/>
            <person name="Steindorff A."/>
            <person name="Ohm R."/>
            <person name="Martin F."/>
            <person name="Silar P."/>
            <person name="Natvig D."/>
            <person name="Lalanne C."/>
            <person name="Gautier V."/>
            <person name="Ament-Velasquez S.L."/>
            <person name="Kruys A."/>
            <person name="Hutchinson M.I."/>
            <person name="Powell A.J."/>
            <person name="Barry K."/>
            <person name="Miller A.N."/>
            <person name="Grigoriev I.V."/>
            <person name="Debuchy R."/>
            <person name="Gladieux P."/>
            <person name="Thoren M.H."/>
            <person name="Johannesson H."/>
        </authorList>
    </citation>
    <scope>NUCLEOTIDE SEQUENCE</scope>
    <source>
        <strain evidence="2">CBS 958.72</strain>
    </source>
</reference>
<dbReference type="AlphaFoldDB" id="A0AAE0NMF8"/>
<organism evidence="2 3">
    <name type="scientific">Lasiosphaeria ovina</name>
    <dbReference type="NCBI Taxonomy" id="92902"/>
    <lineage>
        <taxon>Eukaryota</taxon>
        <taxon>Fungi</taxon>
        <taxon>Dikarya</taxon>
        <taxon>Ascomycota</taxon>
        <taxon>Pezizomycotina</taxon>
        <taxon>Sordariomycetes</taxon>
        <taxon>Sordariomycetidae</taxon>
        <taxon>Sordariales</taxon>
        <taxon>Lasiosphaeriaceae</taxon>
        <taxon>Lasiosphaeria</taxon>
    </lineage>
</organism>
<name>A0AAE0NMF8_9PEZI</name>